<dbReference type="Gene3D" id="3.30.420.10">
    <property type="entry name" value="Ribonuclease H-like superfamily/Ribonuclease H"/>
    <property type="match status" value="1"/>
</dbReference>
<dbReference type="Pfam" id="PF00078">
    <property type="entry name" value="RVT_1"/>
    <property type="match status" value="1"/>
</dbReference>
<dbReference type="PANTHER" id="PTHR24559">
    <property type="entry name" value="TRANSPOSON TY3-I GAG-POL POLYPROTEIN"/>
    <property type="match status" value="1"/>
</dbReference>
<dbReference type="InterPro" id="IPR041577">
    <property type="entry name" value="RT_RNaseH_2"/>
</dbReference>
<feature type="domain" description="Reverse transcriptase/retrotransposon-derived protein RNase H-like" evidence="4">
    <location>
        <begin position="668"/>
        <end position="740"/>
    </location>
</feature>
<dbReference type="SUPFAM" id="SSF53098">
    <property type="entry name" value="Ribonuclease H-like"/>
    <property type="match status" value="1"/>
</dbReference>
<organism evidence="5 6">
    <name type="scientific">Rubroshorea leprosula</name>
    <dbReference type="NCBI Taxonomy" id="152421"/>
    <lineage>
        <taxon>Eukaryota</taxon>
        <taxon>Viridiplantae</taxon>
        <taxon>Streptophyta</taxon>
        <taxon>Embryophyta</taxon>
        <taxon>Tracheophyta</taxon>
        <taxon>Spermatophyta</taxon>
        <taxon>Magnoliopsida</taxon>
        <taxon>eudicotyledons</taxon>
        <taxon>Gunneridae</taxon>
        <taxon>Pentapetalae</taxon>
        <taxon>rosids</taxon>
        <taxon>malvids</taxon>
        <taxon>Malvales</taxon>
        <taxon>Dipterocarpaceae</taxon>
        <taxon>Rubroshorea</taxon>
    </lineage>
</organism>
<dbReference type="CDD" id="cd01647">
    <property type="entry name" value="RT_LTR"/>
    <property type="match status" value="1"/>
</dbReference>
<protein>
    <recommendedName>
        <fullName evidence="7">Reverse transcriptase</fullName>
    </recommendedName>
</protein>
<evidence type="ECO:0000259" key="3">
    <source>
        <dbReference type="Pfam" id="PF13456"/>
    </source>
</evidence>
<reference evidence="5 6" key="1">
    <citation type="journal article" date="2021" name="Commun. Biol.">
        <title>The genome of Shorea leprosula (Dipterocarpaceae) highlights the ecological relevance of drought in aseasonal tropical rainforests.</title>
        <authorList>
            <person name="Ng K.K.S."/>
            <person name="Kobayashi M.J."/>
            <person name="Fawcett J.A."/>
            <person name="Hatakeyama M."/>
            <person name="Paape T."/>
            <person name="Ng C.H."/>
            <person name="Ang C.C."/>
            <person name="Tnah L.H."/>
            <person name="Lee C.T."/>
            <person name="Nishiyama T."/>
            <person name="Sese J."/>
            <person name="O'Brien M.J."/>
            <person name="Copetti D."/>
            <person name="Mohd Noor M.I."/>
            <person name="Ong R.C."/>
            <person name="Putra M."/>
            <person name="Sireger I.Z."/>
            <person name="Indrioko S."/>
            <person name="Kosugi Y."/>
            <person name="Izuno A."/>
            <person name="Isagi Y."/>
            <person name="Lee S.L."/>
            <person name="Shimizu K.K."/>
        </authorList>
    </citation>
    <scope>NUCLEOTIDE SEQUENCE [LARGE SCALE GENOMIC DNA]</scope>
    <source>
        <strain evidence="5">214</strain>
    </source>
</reference>
<dbReference type="InterPro" id="IPR043128">
    <property type="entry name" value="Rev_trsase/Diguanyl_cyclase"/>
</dbReference>
<evidence type="ECO:0008006" key="7">
    <source>
        <dbReference type="Google" id="ProtNLM"/>
    </source>
</evidence>
<feature type="domain" description="Reverse transcriptase" evidence="2">
    <location>
        <begin position="496"/>
        <end position="645"/>
    </location>
</feature>
<dbReference type="InterPro" id="IPR053134">
    <property type="entry name" value="RNA-dir_DNA_polymerase"/>
</dbReference>
<feature type="chain" id="PRO_5043428158" description="Reverse transcriptase" evidence="1">
    <location>
        <begin position="23"/>
        <end position="958"/>
    </location>
</feature>
<name>A0AAV5LGL5_9ROSI</name>
<dbReference type="Proteomes" id="UP001054252">
    <property type="component" value="Unassembled WGS sequence"/>
</dbReference>
<dbReference type="InterPro" id="IPR036397">
    <property type="entry name" value="RNaseH_sf"/>
</dbReference>
<dbReference type="PANTHER" id="PTHR24559:SF439">
    <property type="entry name" value="RETROTRANSPOSON, UNCLASSIFIED-LIKE PROTEIN"/>
    <property type="match status" value="1"/>
</dbReference>
<evidence type="ECO:0000259" key="2">
    <source>
        <dbReference type="Pfam" id="PF00078"/>
    </source>
</evidence>
<gene>
    <name evidence="5" type="ORF">SLEP1_g44433</name>
</gene>
<dbReference type="InterPro" id="IPR012337">
    <property type="entry name" value="RNaseH-like_sf"/>
</dbReference>
<evidence type="ECO:0000313" key="5">
    <source>
        <dbReference type="EMBL" id="GKV36284.1"/>
    </source>
</evidence>
<dbReference type="InterPro" id="IPR043502">
    <property type="entry name" value="DNA/RNA_pol_sf"/>
</dbReference>
<dbReference type="SUPFAM" id="SSF56672">
    <property type="entry name" value="DNA/RNA polymerases"/>
    <property type="match status" value="1"/>
</dbReference>
<evidence type="ECO:0000256" key="1">
    <source>
        <dbReference type="SAM" id="SignalP"/>
    </source>
</evidence>
<dbReference type="GO" id="GO:0004523">
    <property type="term" value="F:RNA-DNA hybrid ribonuclease activity"/>
    <property type="evidence" value="ECO:0007669"/>
    <property type="project" value="InterPro"/>
</dbReference>
<dbReference type="Pfam" id="PF13456">
    <property type="entry name" value="RVT_3"/>
    <property type="match status" value="1"/>
</dbReference>
<comment type="caution">
    <text evidence="5">The sequence shown here is derived from an EMBL/GenBank/DDBJ whole genome shotgun (WGS) entry which is preliminary data.</text>
</comment>
<dbReference type="AlphaFoldDB" id="A0AAV5LGL5"/>
<proteinExistence type="predicted"/>
<keyword evidence="1" id="KW-0732">Signal</keyword>
<dbReference type="Pfam" id="PF17919">
    <property type="entry name" value="RT_RNaseH_2"/>
    <property type="match status" value="1"/>
</dbReference>
<dbReference type="Gene3D" id="1.10.340.70">
    <property type="match status" value="1"/>
</dbReference>
<dbReference type="InterPro" id="IPR000477">
    <property type="entry name" value="RT_dom"/>
</dbReference>
<accession>A0AAV5LGL5</accession>
<feature type="domain" description="RNase H type-1" evidence="3">
    <location>
        <begin position="796"/>
        <end position="894"/>
    </location>
</feature>
<keyword evidence="6" id="KW-1185">Reference proteome</keyword>
<sequence>MRGVLGRLVAALLGILGGQNRGFNNRRSRSSISSNWVLFFLVLNYDCSVVEHANKFLDAMGAHVGDRDLCLHEFSKSLSDKAYTCEKRITILDLHNTRQCIGEDLMAYVKRFRDLTLDCYGGHAESFLVEICINNMFSEYRIVLENIKINQFARLLDVARRTAISVKAISTGKSAVKSTEKKTTAHTLAVSIGGECLNAEAHAIRAYLEFSNAITFTDEDMEAPYPDHKKPFYLSAQINSVSVKCALVDTGSALNLIPLSTITIVRVPQRRIVRSPLSIVGFSNNSEDALGYIQLELKGRLHGKVFCISTNPLPFDQIETHFAKAAFSDEFALSGEATMSHPSGTILLAWNDIKDNPDLDLRSILEHKRQKKEQSRMPHLTLEARNKILIEHLDSSGEVDHLIPPDELPTLHKAQLVFTSLESLEAVDLGDDSANPRQKYKDVFTWNYDEMLGLDLALVVHSLNVDPNMKPIVQPNCAFHLEVTLKIKEENEWIKCCVDFRDHNKACPKDEFSIPDMDVLMDNMAGCEMHSFMDGSSWYNQISMCPSDAEKTAFCTPIGNFYHVVMPFGFKNAGSTYQRVMVAIFHDFNHVYIEIYINDFVVKSKTRLGHFDVLRKVVEKCRLYKLKMNPVKCAFDVSVGKFMGFLMSKHGILSAFSPLLKKGSAFTWTVEQQRAFSHLQDLMLRLPTISVPIRGKPLKVYLSTIDKVVSALVAQDDQEGKEQPVYYVSRNLKGVEYNLSLSLSPFINPTTIKGQAVVDLLSEFFGEVQYPIFDEVPSGEIAIAQEIEEEWTLCFDGFSTAKKAGAGVVLRDEKHHDVVFSFKLDFQCTNNTTEYEAYLIGLALAKEAGVQHLKVIGDFGLILGQVQGAFAVQEEHLAPDHTFSQYLEQSFASIRYGGILARCVSDKEAYRKRREIHDRTCGHDNHISLYRHIQRAGYYWPDIARQSTKFQQQCISCQ</sequence>
<feature type="signal peptide" evidence="1">
    <location>
        <begin position="1"/>
        <end position="22"/>
    </location>
</feature>
<dbReference type="Gene3D" id="3.10.10.10">
    <property type="entry name" value="HIV Type 1 Reverse Transcriptase, subunit A, domain 1"/>
    <property type="match status" value="1"/>
</dbReference>
<dbReference type="Gene3D" id="3.30.70.270">
    <property type="match status" value="1"/>
</dbReference>
<evidence type="ECO:0000313" key="6">
    <source>
        <dbReference type="Proteomes" id="UP001054252"/>
    </source>
</evidence>
<evidence type="ECO:0000259" key="4">
    <source>
        <dbReference type="Pfam" id="PF17919"/>
    </source>
</evidence>
<dbReference type="InterPro" id="IPR002156">
    <property type="entry name" value="RNaseH_domain"/>
</dbReference>
<dbReference type="EMBL" id="BPVZ01000115">
    <property type="protein sequence ID" value="GKV36284.1"/>
    <property type="molecule type" value="Genomic_DNA"/>
</dbReference>
<dbReference type="GO" id="GO:0003676">
    <property type="term" value="F:nucleic acid binding"/>
    <property type="evidence" value="ECO:0007669"/>
    <property type="project" value="InterPro"/>
</dbReference>